<accession>A0ABU9IMP6</accession>
<feature type="chain" id="PRO_5047181941" evidence="1">
    <location>
        <begin position="21"/>
        <end position="172"/>
    </location>
</feature>
<keyword evidence="3" id="KW-1185">Reference proteome</keyword>
<gene>
    <name evidence="2" type="ORF">AAEO57_08005</name>
</gene>
<organism evidence="2 3">
    <name type="scientific">Flavobacterium calami</name>
    <dbReference type="NCBI Taxonomy" id="3139144"/>
    <lineage>
        <taxon>Bacteria</taxon>
        <taxon>Pseudomonadati</taxon>
        <taxon>Bacteroidota</taxon>
        <taxon>Flavobacteriia</taxon>
        <taxon>Flavobacteriales</taxon>
        <taxon>Flavobacteriaceae</taxon>
        <taxon>Flavobacterium</taxon>
    </lineage>
</organism>
<dbReference type="Proteomes" id="UP001485226">
    <property type="component" value="Unassembled WGS sequence"/>
</dbReference>
<sequence length="172" mass="19765">MKKILTLFAVVGLFAFSGCSDDDNDNVDYDTIPYAFEIKNVDLGRVTDNEYNLKSTFNFEINDNLRDDETVLIYRLMDLINSNTPVWQLIPRSVYFDNGNVIDYYYDFSKVDFVITARASFNLINASDFINDQTFRVVLIPSDLAASVNKNNYLEVMKAAKLDESQVQNVKF</sequence>
<keyword evidence="1" id="KW-0732">Signal</keyword>
<name>A0ABU9IMP6_9FLAO</name>
<evidence type="ECO:0000313" key="2">
    <source>
        <dbReference type="EMBL" id="MEL1253714.1"/>
    </source>
</evidence>
<comment type="caution">
    <text evidence="2">The sequence shown here is derived from an EMBL/GenBank/DDBJ whole genome shotgun (WGS) entry which is preliminary data.</text>
</comment>
<evidence type="ECO:0000256" key="1">
    <source>
        <dbReference type="SAM" id="SignalP"/>
    </source>
</evidence>
<dbReference type="RefSeq" id="WP_341691371.1">
    <property type="nucleotide sequence ID" value="NZ_JBBYHS010000007.1"/>
</dbReference>
<dbReference type="PROSITE" id="PS51257">
    <property type="entry name" value="PROKAR_LIPOPROTEIN"/>
    <property type="match status" value="1"/>
</dbReference>
<dbReference type="EMBL" id="JBBYHS010000007">
    <property type="protein sequence ID" value="MEL1253714.1"/>
    <property type="molecule type" value="Genomic_DNA"/>
</dbReference>
<reference evidence="2 3" key="1">
    <citation type="submission" date="2024-04" db="EMBL/GenBank/DDBJ databases">
        <title>Flavobacterium sp. DGU38 16S ribosomal RNA gene Genome sequencing and assembly.</title>
        <authorList>
            <person name="Park S."/>
        </authorList>
    </citation>
    <scope>NUCLEOTIDE SEQUENCE [LARGE SCALE GENOMIC DNA]</scope>
    <source>
        <strain evidence="2 3">DGU38</strain>
    </source>
</reference>
<feature type="signal peptide" evidence="1">
    <location>
        <begin position="1"/>
        <end position="20"/>
    </location>
</feature>
<protein>
    <submittedName>
        <fullName evidence="2">Uncharacterized protein</fullName>
    </submittedName>
</protein>
<proteinExistence type="predicted"/>
<evidence type="ECO:0000313" key="3">
    <source>
        <dbReference type="Proteomes" id="UP001485226"/>
    </source>
</evidence>